<dbReference type="InterPro" id="IPR050327">
    <property type="entry name" value="Proton-linked_MCT"/>
</dbReference>
<dbReference type="SUPFAM" id="SSF103473">
    <property type="entry name" value="MFS general substrate transporter"/>
    <property type="match status" value="1"/>
</dbReference>
<evidence type="ECO:0000256" key="6">
    <source>
        <dbReference type="SAM" id="Phobius"/>
    </source>
</evidence>
<reference evidence="9" key="1">
    <citation type="submission" date="2020-07" db="EMBL/GenBank/DDBJ databases">
        <authorList>
            <person name="Partida-Martinez L."/>
            <person name="Huntemann M."/>
            <person name="Clum A."/>
            <person name="Wang J."/>
            <person name="Palaniappan K."/>
            <person name="Ritter S."/>
            <person name="Chen I.-M."/>
            <person name="Stamatis D."/>
            <person name="Reddy T."/>
            <person name="O'Malley R."/>
            <person name="Daum C."/>
            <person name="Shapiro N."/>
            <person name="Ivanova N."/>
            <person name="Kyrpides N."/>
            <person name="Woyke T."/>
        </authorList>
    </citation>
    <scope>NUCLEOTIDE SEQUENCE [LARGE SCALE GENOMIC DNA]</scope>
    <source>
        <strain evidence="9">AT2.8</strain>
    </source>
</reference>
<dbReference type="AlphaFoldDB" id="A0A852TDX5"/>
<comment type="caution">
    <text evidence="8">The sequence shown here is derived from an EMBL/GenBank/DDBJ whole genome shotgun (WGS) entry which is preliminary data.</text>
</comment>
<dbReference type="EMBL" id="JACCBX010000008">
    <property type="protein sequence ID" value="NYE07050.1"/>
    <property type="molecule type" value="Genomic_DNA"/>
</dbReference>
<dbReference type="CDD" id="cd17355">
    <property type="entry name" value="MFS_YcxA_like"/>
    <property type="match status" value="1"/>
</dbReference>
<feature type="transmembrane region" description="Helical" evidence="6">
    <location>
        <begin position="174"/>
        <end position="197"/>
    </location>
</feature>
<evidence type="ECO:0000256" key="2">
    <source>
        <dbReference type="ARBA" id="ARBA00022448"/>
    </source>
</evidence>
<feature type="transmembrane region" description="Helical" evidence="6">
    <location>
        <begin position="297"/>
        <end position="314"/>
    </location>
</feature>
<evidence type="ECO:0000256" key="5">
    <source>
        <dbReference type="ARBA" id="ARBA00023136"/>
    </source>
</evidence>
<gene>
    <name evidence="8" type="ORF">F4694_003835</name>
</gene>
<feature type="transmembrane region" description="Helical" evidence="6">
    <location>
        <begin position="385"/>
        <end position="403"/>
    </location>
</feature>
<feature type="transmembrane region" description="Helical" evidence="6">
    <location>
        <begin position="55"/>
        <end position="75"/>
    </location>
</feature>
<dbReference type="InterPro" id="IPR011701">
    <property type="entry name" value="MFS"/>
</dbReference>
<dbReference type="Proteomes" id="UP000548423">
    <property type="component" value="Unassembled WGS sequence"/>
</dbReference>
<sequence length="413" mass="45772">MGKAALTVVESKPRFYYGYIIVALSFTAMFAALGIRGTFGTFVTPWEEYFSVSRVSVSIVSFFSLFIYGISLVVAGRLADKIGPRKVLTYSMVLISFCLLGSYFAESIWHIFILYGFIGSIGFGFASNITVSVAIVRWFKEKKGLMISIVVVGMAAGPMICTPLNVYLIEKIGWKWLFVLYGGVYALLLIPLFALFFRDHPKSDQLDEGNNTKIKEKPTKDAVFTIFRYPITWVIITTYFICGFTDVGLIYTHLVPLGEGMGYSRSLVGNAMLVYGISNIVGTIAVGYITDRFSNKKLLSILFIIRIIALLLLLNTDQPVLLFTFAILYGCTDIATIAPFTMVCSKIFGINRMGSAFGMVSFFHQIGAAFGSLIPGFLFSVSLNYISTLWLCIILLLASAILIQTINVKQKLD</sequence>
<dbReference type="PANTHER" id="PTHR11360">
    <property type="entry name" value="MONOCARBOXYLATE TRANSPORTER"/>
    <property type="match status" value="1"/>
</dbReference>
<feature type="transmembrane region" description="Helical" evidence="6">
    <location>
        <begin position="111"/>
        <end position="138"/>
    </location>
</feature>
<evidence type="ECO:0000259" key="7">
    <source>
        <dbReference type="PROSITE" id="PS50850"/>
    </source>
</evidence>
<keyword evidence="4 6" id="KW-1133">Transmembrane helix</keyword>
<evidence type="ECO:0000256" key="4">
    <source>
        <dbReference type="ARBA" id="ARBA00022989"/>
    </source>
</evidence>
<dbReference type="GO" id="GO:0022857">
    <property type="term" value="F:transmembrane transporter activity"/>
    <property type="evidence" value="ECO:0007669"/>
    <property type="project" value="InterPro"/>
</dbReference>
<keyword evidence="2" id="KW-0813">Transport</keyword>
<dbReference type="PROSITE" id="PS50850">
    <property type="entry name" value="MFS"/>
    <property type="match status" value="1"/>
</dbReference>
<dbReference type="Gene3D" id="1.20.1250.20">
    <property type="entry name" value="MFS general substrate transporter like domains"/>
    <property type="match status" value="1"/>
</dbReference>
<protein>
    <submittedName>
        <fullName evidence="8">MFS family arabinose efflux permease</fullName>
    </submittedName>
</protein>
<accession>A0A852TDX5</accession>
<reference evidence="9" key="2">
    <citation type="submission" date="2020-08" db="EMBL/GenBank/DDBJ databases">
        <title>The Agave Microbiome: Exploring the role of microbial communities in plant adaptations to desert environments.</title>
        <authorList>
            <person name="Partida-Martinez L.P."/>
        </authorList>
    </citation>
    <scope>NUCLEOTIDE SEQUENCE [LARGE SCALE GENOMIC DNA]</scope>
    <source>
        <strain evidence="9">AT2.8</strain>
    </source>
</reference>
<comment type="subcellular location">
    <subcellularLocation>
        <location evidence="1">Cell membrane</location>
        <topology evidence="1">Multi-pass membrane protein</topology>
    </subcellularLocation>
</comment>
<evidence type="ECO:0000256" key="1">
    <source>
        <dbReference type="ARBA" id="ARBA00004651"/>
    </source>
</evidence>
<keyword evidence="5 6" id="KW-0472">Membrane</keyword>
<dbReference type="InterPro" id="IPR036259">
    <property type="entry name" value="MFS_trans_sf"/>
</dbReference>
<proteinExistence type="predicted"/>
<feature type="domain" description="Major facilitator superfamily (MFS) profile" evidence="7">
    <location>
        <begin position="20"/>
        <end position="411"/>
    </location>
</feature>
<evidence type="ECO:0000256" key="3">
    <source>
        <dbReference type="ARBA" id="ARBA00022692"/>
    </source>
</evidence>
<dbReference type="GO" id="GO:0005886">
    <property type="term" value="C:plasma membrane"/>
    <property type="evidence" value="ECO:0007669"/>
    <property type="project" value="UniProtKB-SubCell"/>
</dbReference>
<dbReference type="InterPro" id="IPR020846">
    <property type="entry name" value="MFS_dom"/>
</dbReference>
<feature type="transmembrane region" description="Helical" evidence="6">
    <location>
        <begin position="356"/>
        <end position="379"/>
    </location>
</feature>
<feature type="transmembrane region" description="Helical" evidence="6">
    <location>
        <begin position="87"/>
        <end position="105"/>
    </location>
</feature>
<feature type="transmembrane region" description="Helical" evidence="6">
    <location>
        <begin position="145"/>
        <end position="168"/>
    </location>
</feature>
<evidence type="ECO:0000313" key="9">
    <source>
        <dbReference type="Proteomes" id="UP000548423"/>
    </source>
</evidence>
<name>A0A852TDX5_9BACI</name>
<evidence type="ECO:0000313" key="8">
    <source>
        <dbReference type="EMBL" id="NYE07050.1"/>
    </source>
</evidence>
<organism evidence="8 9">
    <name type="scientific">Neobacillus niacini</name>
    <dbReference type="NCBI Taxonomy" id="86668"/>
    <lineage>
        <taxon>Bacteria</taxon>
        <taxon>Bacillati</taxon>
        <taxon>Bacillota</taxon>
        <taxon>Bacilli</taxon>
        <taxon>Bacillales</taxon>
        <taxon>Bacillaceae</taxon>
        <taxon>Neobacillus</taxon>
    </lineage>
</organism>
<feature type="transmembrane region" description="Helical" evidence="6">
    <location>
        <begin position="272"/>
        <end position="290"/>
    </location>
</feature>
<dbReference type="Pfam" id="PF07690">
    <property type="entry name" value="MFS_1"/>
    <property type="match status" value="1"/>
</dbReference>
<feature type="transmembrane region" description="Helical" evidence="6">
    <location>
        <begin position="16"/>
        <end position="35"/>
    </location>
</feature>
<feature type="transmembrane region" description="Helical" evidence="6">
    <location>
        <begin position="231"/>
        <end position="252"/>
    </location>
</feature>
<dbReference type="PANTHER" id="PTHR11360:SF284">
    <property type="entry name" value="EG:103B4.3 PROTEIN-RELATED"/>
    <property type="match status" value="1"/>
</dbReference>
<keyword evidence="3 6" id="KW-0812">Transmembrane</keyword>
<feature type="transmembrane region" description="Helical" evidence="6">
    <location>
        <begin position="320"/>
        <end position="344"/>
    </location>
</feature>